<evidence type="ECO:0000259" key="3">
    <source>
        <dbReference type="Pfam" id="PF00534"/>
    </source>
</evidence>
<evidence type="ECO:0000256" key="2">
    <source>
        <dbReference type="ARBA" id="ARBA00022679"/>
    </source>
</evidence>
<dbReference type="EMBL" id="CP116942">
    <property type="protein sequence ID" value="WCO65082.1"/>
    <property type="molecule type" value="Genomic_DNA"/>
</dbReference>
<dbReference type="RefSeq" id="WP_272734607.1">
    <property type="nucleotide sequence ID" value="NZ_CP116942.1"/>
</dbReference>
<keyword evidence="1" id="KW-0328">Glycosyltransferase</keyword>
<dbReference type="Pfam" id="PF00534">
    <property type="entry name" value="Glycos_transf_1"/>
    <property type="match status" value="1"/>
</dbReference>
<accession>A0AAE9Y370</accession>
<proteinExistence type="predicted"/>
<dbReference type="PANTHER" id="PTHR12526">
    <property type="entry name" value="GLYCOSYLTRANSFERASE"/>
    <property type="match status" value="1"/>
</dbReference>
<dbReference type="Proteomes" id="UP001216390">
    <property type="component" value="Chromosome"/>
</dbReference>
<name>A0AAE9Y370_9ACTN</name>
<dbReference type="SUPFAM" id="SSF53756">
    <property type="entry name" value="UDP-Glycosyltransferase/glycogen phosphorylase"/>
    <property type="match status" value="1"/>
</dbReference>
<organism evidence="5 6">
    <name type="scientific">Iamia majanohamensis</name>
    <dbReference type="NCBI Taxonomy" id="467976"/>
    <lineage>
        <taxon>Bacteria</taxon>
        <taxon>Bacillati</taxon>
        <taxon>Actinomycetota</taxon>
        <taxon>Acidimicrobiia</taxon>
        <taxon>Acidimicrobiales</taxon>
        <taxon>Iamiaceae</taxon>
        <taxon>Iamia</taxon>
    </lineage>
</organism>
<evidence type="ECO:0000313" key="5">
    <source>
        <dbReference type="EMBL" id="WCO65082.1"/>
    </source>
</evidence>
<evidence type="ECO:0000259" key="4">
    <source>
        <dbReference type="Pfam" id="PF13439"/>
    </source>
</evidence>
<feature type="domain" description="Glycosyltransferase subfamily 4-like N-terminal" evidence="4">
    <location>
        <begin position="27"/>
        <end position="187"/>
    </location>
</feature>
<dbReference type="GO" id="GO:0016757">
    <property type="term" value="F:glycosyltransferase activity"/>
    <property type="evidence" value="ECO:0007669"/>
    <property type="project" value="UniProtKB-KW"/>
</dbReference>
<gene>
    <name evidence="5" type="ORF">PO878_11290</name>
</gene>
<keyword evidence="6" id="KW-1185">Reference proteome</keyword>
<reference evidence="5" key="1">
    <citation type="submission" date="2023-01" db="EMBL/GenBank/DDBJ databases">
        <title>The diversity of Class Acidimicrobiia in South China Sea sediment environments and the proposal of Iamia marina sp. nov., a novel species of the genus Iamia.</title>
        <authorList>
            <person name="He Y."/>
            <person name="Tian X."/>
        </authorList>
    </citation>
    <scope>NUCLEOTIDE SEQUENCE</scope>
    <source>
        <strain evidence="5">DSM 19957</strain>
    </source>
</reference>
<dbReference type="Gene3D" id="3.40.50.2000">
    <property type="entry name" value="Glycogen Phosphorylase B"/>
    <property type="match status" value="2"/>
</dbReference>
<dbReference type="InterPro" id="IPR028098">
    <property type="entry name" value="Glyco_trans_4-like_N"/>
</dbReference>
<sequence>MGDIAAAAGLQRVHLIAWRDLDDVEAGGSEVHAATVARLWAEAGLDVLMRTSWAQGHPNHGRRDGYEVVRKAGRYQVFPRTALAEVRKTYGRPDGLVEIWNGMPFFSPLWATVPRVVVLHHVHADMWKMVLPPNLARVGDTVERRVAPLIYRRSRMITLSPSSKEEMVELGFRPERIDVVPPGIDPRFTPGGTLAARPLVVGAGRLAPVKRFDRLIRAAAEARRTTPDLELVIAGTGPLKGELEELIAGLDAQEWVTLVGRVSDEELLDLYRRAWVIASSSVREGWNMTLTEAAACGTPAVATRIAGHVDAVADGQGGLLADDDAELAAHLAAVTSDPDLRARLSAGARAHVARFTWEATARSILTALAEEAERWRDRPWRAWRRG</sequence>
<dbReference type="KEGG" id="ima:PO878_11290"/>
<protein>
    <submittedName>
        <fullName evidence="5">Glycosyltransferase family 4 protein</fullName>
    </submittedName>
</protein>
<evidence type="ECO:0000313" key="6">
    <source>
        <dbReference type="Proteomes" id="UP001216390"/>
    </source>
</evidence>
<dbReference type="AlphaFoldDB" id="A0AAE9Y370"/>
<keyword evidence="2" id="KW-0808">Transferase</keyword>
<dbReference type="InterPro" id="IPR001296">
    <property type="entry name" value="Glyco_trans_1"/>
</dbReference>
<feature type="domain" description="Glycosyl transferase family 1" evidence="3">
    <location>
        <begin position="198"/>
        <end position="350"/>
    </location>
</feature>
<dbReference type="PANTHER" id="PTHR12526:SF510">
    <property type="entry name" value="D-INOSITOL 3-PHOSPHATE GLYCOSYLTRANSFERASE"/>
    <property type="match status" value="1"/>
</dbReference>
<dbReference type="CDD" id="cd03801">
    <property type="entry name" value="GT4_PimA-like"/>
    <property type="match status" value="1"/>
</dbReference>
<evidence type="ECO:0000256" key="1">
    <source>
        <dbReference type="ARBA" id="ARBA00022676"/>
    </source>
</evidence>
<dbReference type="Pfam" id="PF13439">
    <property type="entry name" value="Glyco_transf_4"/>
    <property type="match status" value="1"/>
</dbReference>